<evidence type="ECO:0000256" key="3">
    <source>
        <dbReference type="ARBA" id="ARBA00023004"/>
    </source>
</evidence>
<dbReference type="FunFam" id="1.10.630.10:FF:000011">
    <property type="entry name" value="Cytochrome P450 83B1"/>
    <property type="match status" value="1"/>
</dbReference>
<keyword evidence="3 5" id="KW-0408">Iron</keyword>
<dbReference type="GO" id="GO:0016853">
    <property type="term" value="F:isomerase activity"/>
    <property type="evidence" value="ECO:0007669"/>
    <property type="project" value="UniProtKB-KW"/>
</dbReference>
<keyword evidence="2 5" id="KW-0479">Metal-binding</keyword>
<comment type="cofactor">
    <cofactor evidence="5">
        <name>heme</name>
        <dbReference type="ChEBI" id="CHEBI:30413"/>
    </cofactor>
</comment>
<protein>
    <recommendedName>
        <fullName evidence="8">Squalene cyclase N-terminal domain-containing protein</fullName>
    </recommendedName>
</protein>
<comment type="similarity">
    <text evidence="1 6">Belongs to the cytochrome P450 family.</text>
</comment>
<dbReference type="InterPro" id="IPR036396">
    <property type="entry name" value="Cyt_P450_sf"/>
</dbReference>
<dbReference type="SUPFAM" id="SSF48239">
    <property type="entry name" value="Terpenoid cyclases/Protein prenyltransferases"/>
    <property type="match status" value="1"/>
</dbReference>
<keyword evidence="7" id="KW-1133">Transmembrane helix</keyword>
<keyword evidence="6" id="KW-0503">Monooxygenase</keyword>
<dbReference type="InterPro" id="IPR008930">
    <property type="entry name" value="Terpenoid_cyclase/PrenylTrfase"/>
</dbReference>
<sequence>MNRPPPRFLHCKPSSTVNTTIFELDDDGFGLDGVEHPFADLLGINLEDLDPVAIGDWIFKKPPLPPHISFPHKTCTHSNFQMLFFTVFLLFLSLVFIIIKLYSYEATTRNSPPSPPRLPLLGNLHQLGLFPHRTLQTLAQNYGPLMLLHFGKEPVLVVSSADAAREVMKTHDLVFSDRPQRKMNNVLLYGSKDLASSTYGEYWRQIRSVGVLHLLSTKRVQSFRRVREEETSRMMENIRQCCRDSLLVNLTDMCAAVTNDVACRVALGRRYRGKEGKGFQKLLLEFGELLGAVCVGDYVPWLHWVSQVSGLFQRATRLAKHLDQFIDKVIEEHVRNGRDGGVDVDSEDQNDFVDVLLSMEKNNANTTSSLIDRTAIKALILDMFVAGTDTTHTSLEWTLSELLKHPIVMHKLQDEVRSVVGNRTHVTEDDLGEMRYLKAVIKESLRFHPPIPLIVPRRCMKDIKVKGYDIGAGTQVLVNAWAIARDSSCWDQPLVFKPERFLSSSIDFKGHDFELIPFGAGRRGCPGIAFATIIVEIVLANLVHQFDWSLPGGASGEDLDMSETNGLAVHKKTPLLAVATAYGEMNRGWGLHIEGHSIMFSTALNYVTLRLLGEEVDGGEGSMQKARAWILHRGGVTHIPSWGKLGLSQ</sequence>
<dbReference type="Proteomes" id="UP001374584">
    <property type="component" value="Unassembled WGS sequence"/>
</dbReference>
<dbReference type="GO" id="GO:0004497">
    <property type="term" value="F:monooxygenase activity"/>
    <property type="evidence" value="ECO:0007669"/>
    <property type="project" value="UniProtKB-KW"/>
</dbReference>
<dbReference type="PROSITE" id="PS00086">
    <property type="entry name" value="CYTOCHROME_P450"/>
    <property type="match status" value="1"/>
</dbReference>
<dbReference type="PRINTS" id="PR00463">
    <property type="entry name" value="EP450I"/>
</dbReference>
<keyword evidence="10" id="KW-1185">Reference proteome</keyword>
<evidence type="ECO:0000313" key="9">
    <source>
        <dbReference type="EMBL" id="KAK7368995.1"/>
    </source>
</evidence>
<feature type="binding site" description="axial binding residue" evidence="5">
    <location>
        <position position="525"/>
    </location>
    <ligand>
        <name>heme</name>
        <dbReference type="ChEBI" id="CHEBI:30413"/>
    </ligand>
    <ligandPart>
        <name>Fe</name>
        <dbReference type="ChEBI" id="CHEBI:18248"/>
    </ligandPart>
</feature>
<dbReference type="InterPro" id="IPR017972">
    <property type="entry name" value="Cyt_P450_CS"/>
</dbReference>
<dbReference type="GO" id="GO:0020037">
    <property type="term" value="F:heme binding"/>
    <property type="evidence" value="ECO:0007669"/>
    <property type="project" value="InterPro"/>
</dbReference>
<comment type="caution">
    <text evidence="9">The sequence shown here is derived from an EMBL/GenBank/DDBJ whole genome shotgun (WGS) entry which is preliminary data.</text>
</comment>
<dbReference type="CDD" id="cd11072">
    <property type="entry name" value="CYP71-like"/>
    <property type="match status" value="1"/>
</dbReference>
<dbReference type="PANTHER" id="PTHR47955:SF15">
    <property type="entry name" value="CYTOCHROME P450 71A2-LIKE"/>
    <property type="match status" value="1"/>
</dbReference>
<evidence type="ECO:0000256" key="7">
    <source>
        <dbReference type="SAM" id="Phobius"/>
    </source>
</evidence>
<evidence type="ECO:0000256" key="6">
    <source>
        <dbReference type="RuleBase" id="RU000461"/>
    </source>
</evidence>
<evidence type="ECO:0000313" key="10">
    <source>
        <dbReference type="Proteomes" id="UP001374584"/>
    </source>
</evidence>
<evidence type="ECO:0000256" key="5">
    <source>
        <dbReference type="PIRSR" id="PIRSR602401-1"/>
    </source>
</evidence>
<keyword evidence="7" id="KW-0812">Transmembrane</keyword>
<dbReference type="PANTHER" id="PTHR47955">
    <property type="entry name" value="CYTOCHROME P450 FAMILY 71 PROTEIN"/>
    <property type="match status" value="1"/>
</dbReference>
<dbReference type="InterPro" id="IPR002401">
    <property type="entry name" value="Cyt_P450_E_grp-I"/>
</dbReference>
<name>A0AAN9N9I7_PHACN</name>
<dbReference type="Pfam" id="PF00067">
    <property type="entry name" value="p450"/>
    <property type="match status" value="1"/>
</dbReference>
<evidence type="ECO:0000256" key="2">
    <source>
        <dbReference type="ARBA" id="ARBA00022723"/>
    </source>
</evidence>
<keyword evidence="7" id="KW-0472">Membrane</keyword>
<organism evidence="9 10">
    <name type="scientific">Phaseolus coccineus</name>
    <name type="common">Scarlet runner bean</name>
    <name type="synonym">Phaseolus multiflorus</name>
    <dbReference type="NCBI Taxonomy" id="3886"/>
    <lineage>
        <taxon>Eukaryota</taxon>
        <taxon>Viridiplantae</taxon>
        <taxon>Streptophyta</taxon>
        <taxon>Embryophyta</taxon>
        <taxon>Tracheophyta</taxon>
        <taxon>Spermatophyta</taxon>
        <taxon>Magnoliopsida</taxon>
        <taxon>eudicotyledons</taxon>
        <taxon>Gunneridae</taxon>
        <taxon>Pentapetalae</taxon>
        <taxon>rosids</taxon>
        <taxon>fabids</taxon>
        <taxon>Fabales</taxon>
        <taxon>Fabaceae</taxon>
        <taxon>Papilionoideae</taxon>
        <taxon>50 kb inversion clade</taxon>
        <taxon>NPAAA clade</taxon>
        <taxon>indigoferoid/millettioid clade</taxon>
        <taxon>Phaseoleae</taxon>
        <taxon>Phaseolus</taxon>
    </lineage>
</organism>
<dbReference type="GO" id="GO:0005506">
    <property type="term" value="F:iron ion binding"/>
    <property type="evidence" value="ECO:0007669"/>
    <property type="project" value="InterPro"/>
</dbReference>
<accession>A0AAN9N9I7</accession>
<dbReference type="Gene3D" id="1.50.10.20">
    <property type="match status" value="1"/>
</dbReference>
<keyword evidence="6" id="KW-0560">Oxidoreductase</keyword>
<gene>
    <name evidence="9" type="ORF">VNO80_11028</name>
</gene>
<dbReference type="Pfam" id="PF13249">
    <property type="entry name" value="SQHop_cyclase_N"/>
    <property type="match status" value="1"/>
</dbReference>
<evidence type="ECO:0000259" key="8">
    <source>
        <dbReference type="Pfam" id="PF13249"/>
    </source>
</evidence>
<proteinExistence type="inferred from homology"/>
<dbReference type="EMBL" id="JAYMYR010000004">
    <property type="protein sequence ID" value="KAK7368995.1"/>
    <property type="molecule type" value="Genomic_DNA"/>
</dbReference>
<dbReference type="SUPFAM" id="SSF48264">
    <property type="entry name" value="Cytochrome P450"/>
    <property type="match status" value="1"/>
</dbReference>
<dbReference type="PRINTS" id="PR00385">
    <property type="entry name" value="P450"/>
</dbReference>
<keyword evidence="5 6" id="KW-0349">Heme</keyword>
<feature type="transmembrane region" description="Helical" evidence="7">
    <location>
        <begin position="82"/>
        <end position="102"/>
    </location>
</feature>
<dbReference type="Gene3D" id="1.10.630.10">
    <property type="entry name" value="Cytochrome P450"/>
    <property type="match status" value="1"/>
</dbReference>
<feature type="domain" description="Squalene cyclase N-terminal" evidence="8">
    <location>
        <begin position="587"/>
        <end position="647"/>
    </location>
</feature>
<reference evidence="9 10" key="1">
    <citation type="submission" date="2024-01" db="EMBL/GenBank/DDBJ databases">
        <title>The genomes of 5 underutilized Papilionoideae crops provide insights into root nodulation and disease resistanc.</title>
        <authorList>
            <person name="Jiang F."/>
        </authorList>
    </citation>
    <scope>NUCLEOTIDE SEQUENCE [LARGE SCALE GENOMIC DNA]</scope>
    <source>
        <strain evidence="9">JINMINGXINNONG_FW02</strain>
        <tissue evidence="9">Leaves</tissue>
    </source>
</reference>
<dbReference type="GO" id="GO:0016705">
    <property type="term" value="F:oxidoreductase activity, acting on paired donors, with incorporation or reduction of molecular oxygen"/>
    <property type="evidence" value="ECO:0007669"/>
    <property type="project" value="InterPro"/>
</dbReference>
<dbReference type="InterPro" id="IPR001128">
    <property type="entry name" value="Cyt_P450"/>
</dbReference>
<dbReference type="AlphaFoldDB" id="A0AAN9N9I7"/>
<dbReference type="InterPro" id="IPR032697">
    <property type="entry name" value="SQ_cyclase_N"/>
</dbReference>
<keyword evidence="4" id="KW-0413">Isomerase</keyword>
<evidence type="ECO:0000256" key="4">
    <source>
        <dbReference type="ARBA" id="ARBA00023235"/>
    </source>
</evidence>
<evidence type="ECO:0000256" key="1">
    <source>
        <dbReference type="ARBA" id="ARBA00010617"/>
    </source>
</evidence>